<evidence type="ECO:0000256" key="4">
    <source>
        <dbReference type="ARBA" id="ARBA00023033"/>
    </source>
</evidence>
<evidence type="ECO:0000256" key="3">
    <source>
        <dbReference type="ARBA" id="ARBA00023002"/>
    </source>
</evidence>
<evidence type="ECO:0000256" key="1">
    <source>
        <dbReference type="ARBA" id="ARBA00022630"/>
    </source>
</evidence>
<comment type="caution">
    <text evidence="6">The sequence shown here is derived from an EMBL/GenBank/DDBJ whole genome shotgun (WGS) entry which is preliminary data.</text>
</comment>
<evidence type="ECO:0000313" key="7">
    <source>
        <dbReference type="Proteomes" id="UP000533306"/>
    </source>
</evidence>
<dbReference type="AlphaFoldDB" id="A0A7W9S4G9"/>
<keyword evidence="3 6" id="KW-0560">Oxidoreductase</keyword>
<dbReference type="Proteomes" id="UP000533306">
    <property type="component" value="Unassembled WGS sequence"/>
</dbReference>
<feature type="domain" description="Luciferase-like" evidence="5">
    <location>
        <begin position="19"/>
        <end position="336"/>
    </location>
</feature>
<keyword evidence="4 6" id="KW-0503">Monooxygenase</keyword>
<gene>
    <name evidence="6" type="ORF">HNR59_003244</name>
</gene>
<keyword evidence="1" id="KW-0285">Flavoprotein</keyword>
<keyword evidence="2" id="KW-0288">FMN</keyword>
<dbReference type="SUPFAM" id="SSF51679">
    <property type="entry name" value="Bacterial luciferase-like"/>
    <property type="match status" value="1"/>
</dbReference>
<dbReference type="Gene3D" id="3.20.20.30">
    <property type="entry name" value="Luciferase-like domain"/>
    <property type="match status" value="1"/>
</dbReference>
<dbReference type="GO" id="GO:0046306">
    <property type="term" value="P:alkanesulfonate catabolic process"/>
    <property type="evidence" value="ECO:0007669"/>
    <property type="project" value="TreeGrafter"/>
</dbReference>
<dbReference type="PANTHER" id="PTHR42847:SF4">
    <property type="entry name" value="ALKANESULFONATE MONOOXYGENASE-RELATED"/>
    <property type="match status" value="1"/>
</dbReference>
<accession>A0A7W9S4G9</accession>
<dbReference type="RefSeq" id="WP_183832042.1">
    <property type="nucleotide sequence ID" value="NZ_JACHEU010000003.1"/>
</dbReference>
<evidence type="ECO:0000313" key="6">
    <source>
        <dbReference type="EMBL" id="MBB6013850.1"/>
    </source>
</evidence>
<evidence type="ECO:0000256" key="2">
    <source>
        <dbReference type="ARBA" id="ARBA00022643"/>
    </source>
</evidence>
<protein>
    <submittedName>
        <fullName evidence="6">Alkanesulfonate monooxygenase</fullName>
        <ecNumber evidence="6">1.14.14.5</ecNumber>
    </submittedName>
</protein>
<organism evidence="6 7">
    <name type="scientific">Aquamicrobium lusatiense</name>
    <dbReference type="NCBI Taxonomy" id="89772"/>
    <lineage>
        <taxon>Bacteria</taxon>
        <taxon>Pseudomonadati</taxon>
        <taxon>Pseudomonadota</taxon>
        <taxon>Alphaproteobacteria</taxon>
        <taxon>Hyphomicrobiales</taxon>
        <taxon>Phyllobacteriaceae</taxon>
        <taxon>Aquamicrobium</taxon>
    </lineage>
</organism>
<name>A0A7W9S4G9_9HYPH</name>
<dbReference type="PANTHER" id="PTHR42847">
    <property type="entry name" value="ALKANESULFONATE MONOOXYGENASE"/>
    <property type="match status" value="1"/>
</dbReference>
<dbReference type="InterPro" id="IPR011251">
    <property type="entry name" value="Luciferase-like_dom"/>
</dbReference>
<dbReference type="Pfam" id="PF00296">
    <property type="entry name" value="Bac_luciferase"/>
    <property type="match status" value="1"/>
</dbReference>
<dbReference type="EC" id="1.14.14.5" evidence="6"/>
<proteinExistence type="predicted"/>
<dbReference type="InterPro" id="IPR050172">
    <property type="entry name" value="SsuD_RutA_monooxygenase"/>
</dbReference>
<evidence type="ECO:0000259" key="5">
    <source>
        <dbReference type="Pfam" id="PF00296"/>
    </source>
</evidence>
<dbReference type="GO" id="GO:0008726">
    <property type="term" value="F:alkanesulfonate monooxygenase activity"/>
    <property type="evidence" value="ECO:0007669"/>
    <property type="project" value="UniProtKB-EC"/>
</dbReference>
<keyword evidence="7" id="KW-1185">Reference proteome</keyword>
<sequence length="373" mass="41453">MSGSSTFSRRPVRTGHPLRFGIWAPYRGQWVVGENDHLVADFDFNREVIQSAERVGFDTVLIAQHTINPIDQAEEILEAWTAAAAAAALTERIEIIAAIKPRLYHPAVLAKMALGIEDISHGRFAINFVNAWFKPELERSGIGFPEHDERYAYGGEWLRIVRALIAGEEVTADGPNFRLDRFRLSPRSRYRDRPVIYAGGESEPGLQLVDELADHWLINGRPLEDVVPLVDNILSRRAPGRPPFGIGVTGFVLARETDAEAEAEVQRLLDIQEPFFAARREKMKGNIDEKAEALKVGFKYPDKPMIGANGGTLPGFVGSYDTVAKRLAEFHGIGISTFMLSFFPLIAEQERFAEHVIPRARALVASQALAKAS</sequence>
<dbReference type="EMBL" id="JACHEU010000003">
    <property type="protein sequence ID" value="MBB6013850.1"/>
    <property type="molecule type" value="Genomic_DNA"/>
</dbReference>
<reference evidence="6 7" key="1">
    <citation type="submission" date="2020-08" db="EMBL/GenBank/DDBJ databases">
        <title>Genomic Encyclopedia of Type Strains, Phase IV (KMG-IV): sequencing the most valuable type-strain genomes for metagenomic binning, comparative biology and taxonomic classification.</title>
        <authorList>
            <person name="Goeker M."/>
        </authorList>
    </citation>
    <scope>NUCLEOTIDE SEQUENCE [LARGE SCALE GENOMIC DNA]</scope>
    <source>
        <strain evidence="6 7">DSM 11099</strain>
    </source>
</reference>
<dbReference type="InterPro" id="IPR036661">
    <property type="entry name" value="Luciferase-like_sf"/>
</dbReference>